<evidence type="ECO:0000256" key="1">
    <source>
        <dbReference type="ARBA" id="ARBA00004651"/>
    </source>
</evidence>
<comment type="subcellular location">
    <subcellularLocation>
        <location evidence="1">Cell membrane</location>
        <topology evidence="1">Multi-pass membrane protein</topology>
    </subcellularLocation>
</comment>
<comment type="similarity">
    <text evidence="2">Belongs to the nicotinamide ribonucleoside (NR) uptake permease (TC 4.B.1) family.</text>
</comment>
<keyword evidence="7 8" id="KW-0472">Membrane</keyword>
<dbReference type="EMBL" id="CYZR01000002">
    <property type="protein sequence ID" value="CUN69565.1"/>
    <property type="molecule type" value="Genomic_DNA"/>
</dbReference>
<dbReference type="Proteomes" id="UP000095488">
    <property type="component" value="Unassembled WGS sequence"/>
</dbReference>
<comment type="caution">
    <text evidence="9">The sequence shown here is derived from an EMBL/GenBank/DDBJ whole genome shotgun (WGS) entry which is preliminary data.</text>
</comment>
<accession>A0ABP2AP57</accession>
<feature type="transmembrane region" description="Helical" evidence="8">
    <location>
        <begin position="23"/>
        <end position="42"/>
    </location>
</feature>
<evidence type="ECO:0000313" key="10">
    <source>
        <dbReference type="Proteomes" id="UP000095488"/>
    </source>
</evidence>
<evidence type="ECO:0000256" key="7">
    <source>
        <dbReference type="ARBA" id="ARBA00023136"/>
    </source>
</evidence>
<dbReference type="NCBIfam" id="TIGR01528">
    <property type="entry name" value="NMN_trans_PnuC"/>
    <property type="match status" value="1"/>
</dbReference>
<feature type="transmembrane region" description="Helical" evidence="8">
    <location>
        <begin position="76"/>
        <end position="92"/>
    </location>
</feature>
<organism evidence="9 10">
    <name type="scientific">Sarcina ventriculi</name>
    <name type="common">Clostridium ventriculi</name>
    <dbReference type="NCBI Taxonomy" id="1267"/>
    <lineage>
        <taxon>Bacteria</taxon>
        <taxon>Bacillati</taxon>
        <taxon>Bacillota</taxon>
        <taxon>Clostridia</taxon>
        <taxon>Eubacteriales</taxon>
        <taxon>Clostridiaceae</taxon>
        <taxon>Sarcina</taxon>
    </lineage>
</organism>
<gene>
    <name evidence="9" type="primary">pnuC_3</name>
    <name evidence="9" type="ORF">ERS852473_00879</name>
</gene>
<keyword evidence="5 8" id="KW-0812">Transmembrane</keyword>
<sequence>MENNNYNVKSTNFWTALSTFQKWFLVIFGVASIFSFISPILMGQGWDSVFTLLGIIGFICSISGVIASIYQARAEIILYAFLLTNTVTYGWVSWENALYGQVIQNIILLLPIQIAGLIAWKRNLAKSKNKEIQIKKFTAKKWIITIIALFICWGLYYLLLVNLPNIASAVFGVTISPDASPVMDSLTTVLTVMAMILTSLRYIEQWYFWIICNIGVVLFIQSLFETSNITASIIVSDFSGMINWVQYGVGAIYGFYLWRKMYNKRQRG</sequence>
<dbReference type="RefSeq" id="WP_055258009.1">
    <property type="nucleotide sequence ID" value="NZ_CABIXL010000002.1"/>
</dbReference>
<feature type="transmembrane region" description="Helical" evidence="8">
    <location>
        <begin position="206"/>
        <end position="224"/>
    </location>
</feature>
<keyword evidence="10" id="KW-1185">Reference proteome</keyword>
<evidence type="ECO:0000313" key="9">
    <source>
        <dbReference type="EMBL" id="CUN69565.1"/>
    </source>
</evidence>
<protein>
    <submittedName>
        <fullName evidence="9">Nicotinamide riboside transporter pnuC</fullName>
    </submittedName>
</protein>
<name>A0ABP2AP57_SARVE</name>
<keyword evidence="3" id="KW-0813">Transport</keyword>
<dbReference type="Pfam" id="PF04973">
    <property type="entry name" value="NMN_transporter"/>
    <property type="match status" value="1"/>
</dbReference>
<feature type="transmembrane region" description="Helical" evidence="8">
    <location>
        <begin position="244"/>
        <end position="262"/>
    </location>
</feature>
<dbReference type="PANTHER" id="PTHR36122">
    <property type="entry name" value="NICOTINAMIDE RIBOSIDE TRANSPORTER PNUC"/>
    <property type="match status" value="1"/>
</dbReference>
<keyword evidence="4" id="KW-1003">Cell membrane</keyword>
<evidence type="ECO:0000256" key="2">
    <source>
        <dbReference type="ARBA" id="ARBA00006669"/>
    </source>
</evidence>
<dbReference type="InterPro" id="IPR006419">
    <property type="entry name" value="NMN_transpt_PnuC"/>
</dbReference>
<dbReference type="PANTHER" id="PTHR36122:SF2">
    <property type="entry name" value="NICOTINAMIDE RIBOSIDE TRANSPORTER PNUC"/>
    <property type="match status" value="1"/>
</dbReference>
<evidence type="ECO:0000256" key="4">
    <source>
        <dbReference type="ARBA" id="ARBA00022475"/>
    </source>
</evidence>
<feature type="transmembrane region" description="Helical" evidence="8">
    <location>
        <begin position="48"/>
        <end position="69"/>
    </location>
</feature>
<feature type="transmembrane region" description="Helical" evidence="8">
    <location>
        <begin position="141"/>
        <end position="159"/>
    </location>
</feature>
<feature type="transmembrane region" description="Helical" evidence="8">
    <location>
        <begin position="179"/>
        <end position="199"/>
    </location>
</feature>
<evidence type="ECO:0000256" key="5">
    <source>
        <dbReference type="ARBA" id="ARBA00022692"/>
    </source>
</evidence>
<proteinExistence type="inferred from homology"/>
<reference evidence="9 10" key="1">
    <citation type="submission" date="2015-09" db="EMBL/GenBank/DDBJ databases">
        <authorList>
            <consortium name="Pathogen Informatics"/>
            <person name="Wu L."/>
            <person name="Ma J."/>
        </authorList>
    </citation>
    <scope>NUCLEOTIDE SEQUENCE [LARGE SCALE GENOMIC DNA]</scope>
    <source>
        <strain evidence="9 10">2789STDY5834858</strain>
    </source>
</reference>
<evidence type="ECO:0000256" key="3">
    <source>
        <dbReference type="ARBA" id="ARBA00022448"/>
    </source>
</evidence>
<keyword evidence="6 8" id="KW-1133">Transmembrane helix</keyword>
<feature type="transmembrane region" description="Helical" evidence="8">
    <location>
        <begin position="98"/>
        <end position="120"/>
    </location>
</feature>
<evidence type="ECO:0000256" key="6">
    <source>
        <dbReference type="ARBA" id="ARBA00022989"/>
    </source>
</evidence>
<evidence type="ECO:0000256" key="8">
    <source>
        <dbReference type="SAM" id="Phobius"/>
    </source>
</evidence>